<evidence type="ECO:0000256" key="1">
    <source>
        <dbReference type="SAM" id="MobiDB-lite"/>
    </source>
</evidence>
<evidence type="ECO:0000313" key="4">
    <source>
        <dbReference type="Proteomes" id="UP000001555"/>
    </source>
</evidence>
<keyword evidence="4" id="KW-1185">Reference proteome</keyword>
<dbReference type="HOGENOM" id="CLU_2707543_0_0_1"/>
<dbReference type="VEuPathDB" id="VectorBase:ISCI013007"/>
<feature type="region of interest" description="Disordered" evidence="1">
    <location>
        <begin position="1"/>
        <end position="22"/>
    </location>
</feature>
<dbReference type="AlphaFoldDB" id="B7QBP2"/>
<dbReference type="VEuPathDB" id="VectorBase:ISCW013007"/>
<accession>B7QBP2</accession>
<dbReference type="PaxDb" id="6945-B7QBP2"/>
<evidence type="ECO:0000313" key="3">
    <source>
        <dbReference type="EnsemblMetazoa" id="ISCW013007-PA"/>
    </source>
</evidence>
<dbReference type="EMBL" id="DS902642">
    <property type="protein sequence ID" value="EEC16264.1"/>
    <property type="molecule type" value="Genomic_DNA"/>
</dbReference>
<reference evidence="3" key="2">
    <citation type="submission" date="2020-05" db="UniProtKB">
        <authorList>
            <consortium name="EnsemblMetazoa"/>
        </authorList>
    </citation>
    <scope>IDENTIFICATION</scope>
    <source>
        <strain evidence="3">wikel</strain>
    </source>
</reference>
<reference evidence="2 4" key="1">
    <citation type="submission" date="2008-03" db="EMBL/GenBank/DDBJ databases">
        <title>Annotation of Ixodes scapularis.</title>
        <authorList>
            <consortium name="Ixodes scapularis Genome Project Consortium"/>
            <person name="Caler E."/>
            <person name="Hannick L.I."/>
            <person name="Bidwell S."/>
            <person name="Joardar V."/>
            <person name="Thiagarajan M."/>
            <person name="Amedeo P."/>
            <person name="Galinsky K.J."/>
            <person name="Schobel S."/>
            <person name="Inman J."/>
            <person name="Hostetler J."/>
            <person name="Miller J."/>
            <person name="Hammond M."/>
            <person name="Megy K."/>
            <person name="Lawson D."/>
            <person name="Kodira C."/>
            <person name="Sutton G."/>
            <person name="Meyer J."/>
            <person name="Hill C.A."/>
            <person name="Birren B."/>
            <person name="Nene V."/>
            <person name="Collins F."/>
            <person name="Alarcon-Chaidez F."/>
            <person name="Wikel S."/>
            <person name="Strausberg R."/>
        </authorList>
    </citation>
    <scope>NUCLEOTIDE SEQUENCE [LARGE SCALE GENOMIC DNA]</scope>
    <source>
        <strain evidence="4">Wikel</strain>
        <strain evidence="2">Wikel colony</strain>
    </source>
</reference>
<gene>
    <name evidence="2" type="ORF">IscW_ISCW013007</name>
</gene>
<dbReference type="InParanoid" id="B7QBP2"/>
<name>B7QBP2_IXOSC</name>
<organism>
    <name type="scientific">Ixodes scapularis</name>
    <name type="common">Black-legged tick</name>
    <name type="synonym">Deer tick</name>
    <dbReference type="NCBI Taxonomy" id="6945"/>
    <lineage>
        <taxon>Eukaryota</taxon>
        <taxon>Metazoa</taxon>
        <taxon>Ecdysozoa</taxon>
        <taxon>Arthropoda</taxon>
        <taxon>Chelicerata</taxon>
        <taxon>Arachnida</taxon>
        <taxon>Acari</taxon>
        <taxon>Parasitiformes</taxon>
        <taxon>Ixodida</taxon>
        <taxon>Ixodoidea</taxon>
        <taxon>Ixodidae</taxon>
        <taxon>Ixodinae</taxon>
        <taxon>Ixodes</taxon>
    </lineage>
</organism>
<dbReference type="EMBL" id="ABJB010494569">
    <property type="status" value="NOT_ANNOTATED_CDS"/>
    <property type="molecule type" value="Genomic_DNA"/>
</dbReference>
<proteinExistence type="predicted"/>
<protein>
    <submittedName>
        <fullName evidence="2 3">Uncharacterized protein</fullName>
    </submittedName>
</protein>
<dbReference type="Proteomes" id="UP000001555">
    <property type="component" value="Unassembled WGS sequence"/>
</dbReference>
<dbReference type="EnsemblMetazoa" id="ISCW013007-RA">
    <property type="protein sequence ID" value="ISCW013007-PA"/>
    <property type="gene ID" value="ISCW013007"/>
</dbReference>
<sequence length="73" mass="8249">MQGILREKGPYGQNGAVSRQAFPHRTSSLTVSYLRKDCSLVRSKRTRKPMASRKKAVVRLRNFSCPAVSHSCR</sequence>
<evidence type="ECO:0000313" key="2">
    <source>
        <dbReference type="EMBL" id="EEC16264.1"/>
    </source>
</evidence>